<name>A0A918XSI2_9PROT</name>
<proteinExistence type="predicted"/>
<accession>A0A918XSI2</accession>
<protein>
    <submittedName>
        <fullName evidence="2">Uncharacterized protein</fullName>
    </submittedName>
</protein>
<dbReference type="RefSeq" id="WP_229837119.1">
    <property type="nucleotide sequence ID" value="NZ_BMZS01000006.1"/>
</dbReference>
<gene>
    <name evidence="2" type="ORF">GCM10017083_28010</name>
</gene>
<evidence type="ECO:0000313" key="3">
    <source>
        <dbReference type="Proteomes" id="UP000630353"/>
    </source>
</evidence>
<comment type="caution">
    <text evidence="2">The sequence shown here is derived from an EMBL/GenBank/DDBJ whole genome shotgun (WGS) entry which is preliminary data.</text>
</comment>
<dbReference type="Proteomes" id="UP000630353">
    <property type="component" value="Unassembled WGS sequence"/>
</dbReference>
<dbReference type="AlphaFoldDB" id="A0A918XSI2"/>
<evidence type="ECO:0000313" key="2">
    <source>
        <dbReference type="EMBL" id="GHD52543.1"/>
    </source>
</evidence>
<evidence type="ECO:0000256" key="1">
    <source>
        <dbReference type="SAM" id="MobiDB-lite"/>
    </source>
</evidence>
<organism evidence="2 3">
    <name type="scientific">Thalassobaculum fulvum</name>
    <dbReference type="NCBI Taxonomy" id="1633335"/>
    <lineage>
        <taxon>Bacteria</taxon>
        <taxon>Pseudomonadati</taxon>
        <taxon>Pseudomonadota</taxon>
        <taxon>Alphaproteobacteria</taxon>
        <taxon>Rhodospirillales</taxon>
        <taxon>Thalassobaculaceae</taxon>
        <taxon>Thalassobaculum</taxon>
    </lineage>
</organism>
<dbReference type="EMBL" id="BMZS01000006">
    <property type="protein sequence ID" value="GHD52543.1"/>
    <property type="molecule type" value="Genomic_DNA"/>
</dbReference>
<reference evidence="2" key="2">
    <citation type="submission" date="2020-09" db="EMBL/GenBank/DDBJ databases">
        <authorList>
            <person name="Sun Q."/>
            <person name="Kim S."/>
        </authorList>
    </citation>
    <scope>NUCLEOTIDE SEQUENCE</scope>
    <source>
        <strain evidence="2">KCTC 42651</strain>
    </source>
</reference>
<feature type="region of interest" description="Disordered" evidence="1">
    <location>
        <begin position="1"/>
        <end position="25"/>
    </location>
</feature>
<keyword evidence="3" id="KW-1185">Reference proteome</keyword>
<reference evidence="2" key="1">
    <citation type="journal article" date="2014" name="Int. J. Syst. Evol. Microbiol.">
        <title>Complete genome sequence of Corynebacterium casei LMG S-19264T (=DSM 44701T), isolated from a smear-ripened cheese.</title>
        <authorList>
            <consortium name="US DOE Joint Genome Institute (JGI-PGF)"/>
            <person name="Walter F."/>
            <person name="Albersmeier A."/>
            <person name="Kalinowski J."/>
            <person name="Ruckert C."/>
        </authorList>
    </citation>
    <scope>NUCLEOTIDE SEQUENCE</scope>
    <source>
        <strain evidence="2">KCTC 42651</strain>
    </source>
</reference>
<sequence length="66" mass="7210">MTAFQSPDSRAAPLTRDRHGPLGATWPVSPLALAALVDMGMTDETIGRYFGVDPAEVRRERKEIPS</sequence>